<evidence type="ECO:0000256" key="3">
    <source>
        <dbReference type="ARBA" id="ARBA00023163"/>
    </source>
</evidence>
<dbReference type="PROSITE" id="PS50949">
    <property type="entry name" value="HTH_GNTR"/>
    <property type="match status" value="1"/>
</dbReference>
<dbReference type="PRINTS" id="PR00035">
    <property type="entry name" value="HTHGNTR"/>
</dbReference>
<dbReference type="AlphaFoldDB" id="A0A328TVW2"/>
<dbReference type="PANTHER" id="PTHR43537:SF5">
    <property type="entry name" value="UXU OPERON TRANSCRIPTIONAL REGULATOR"/>
    <property type="match status" value="1"/>
</dbReference>
<evidence type="ECO:0000313" key="6">
    <source>
        <dbReference type="Proteomes" id="UP000249260"/>
    </source>
</evidence>
<comment type="caution">
    <text evidence="5">The sequence shown here is derived from an EMBL/GenBank/DDBJ whole genome shotgun (WGS) entry which is preliminary data.</text>
</comment>
<dbReference type="InterPro" id="IPR000485">
    <property type="entry name" value="AsnC-type_HTH_dom"/>
</dbReference>
<dbReference type="GO" id="GO:0003700">
    <property type="term" value="F:DNA-binding transcription factor activity"/>
    <property type="evidence" value="ECO:0007669"/>
    <property type="project" value="InterPro"/>
</dbReference>
<reference evidence="5 6" key="1">
    <citation type="submission" date="2018-06" db="EMBL/GenBank/DDBJ databases">
        <title>Paenibacillus montanisoli sp. nov., isolated from mountain area soil.</title>
        <authorList>
            <person name="Wu M."/>
        </authorList>
    </citation>
    <scope>NUCLEOTIDE SEQUENCE [LARGE SCALE GENOMIC DNA]</scope>
    <source>
        <strain evidence="5 6">RA17</strain>
    </source>
</reference>
<evidence type="ECO:0000256" key="1">
    <source>
        <dbReference type="ARBA" id="ARBA00023015"/>
    </source>
</evidence>
<dbReference type="PRINTS" id="PR00033">
    <property type="entry name" value="HTHASNC"/>
</dbReference>
<dbReference type="Gene3D" id="1.20.120.530">
    <property type="entry name" value="GntR ligand-binding domain-like"/>
    <property type="match status" value="1"/>
</dbReference>
<dbReference type="InterPro" id="IPR000524">
    <property type="entry name" value="Tscrpt_reg_HTH_GntR"/>
</dbReference>
<evidence type="ECO:0000313" key="5">
    <source>
        <dbReference type="EMBL" id="RAP73643.1"/>
    </source>
</evidence>
<dbReference type="SUPFAM" id="SSF46785">
    <property type="entry name" value="Winged helix' DNA-binding domain"/>
    <property type="match status" value="1"/>
</dbReference>
<dbReference type="Proteomes" id="UP000249260">
    <property type="component" value="Unassembled WGS sequence"/>
</dbReference>
<dbReference type="InterPro" id="IPR036388">
    <property type="entry name" value="WH-like_DNA-bd_sf"/>
</dbReference>
<name>A0A328TVW2_9BACL</name>
<accession>A0A328TVW2</accession>
<evidence type="ECO:0000256" key="2">
    <source>
        <dbReference type="ARBA" id="ARBA00023125"/>
    </source>
</evidence>
<proteinExistence type="predicted"/>
<dbReference type="SMART" id="SM00345">
    <property type="entry name" value="HTH_GNTR"/>
    <property type="match status" value="1"/>
</dbReference>
<feature type="domain" description="HTH gntR-type" evidence="4">
    <location>
        <begin position="20"/>
        <end position="87"/>
    </location>
</feature>
<dbReference type="InterPro" id="IPR008920">
    <property type="entry name" value="TF_FadR/GntR_C"/>
</dbReference>
<evidence type="ECO:0000259" key="4">
    <source>
        <dbReference type="PROSITE" id="PS50949"/>
    </source>
</evidence>
<dbReference type="SUPFAM" id="SSF48008">
    <property type="entry name" value="GntR ligand-binding domain-like"/>
    <property type="match status" value="1"/>
</dbReference>
<protein>
    <recommendedName>
        <fullName evidence="4">HTH gntR-type domain-containing protein</fullName>
    </recommendedName>
</protein>
<dbReference type="OrthoDB" id="9781630at2"/>
<keyword evidence="1" id="KW-0805">Transcription regulation</keyword>
<keyword evidence="3" id="KW-0804">Transcription</keyword>
<dbReference type="EMBL" id="QLUW01000006">
    <property type="protein sequence ID" value="RAP73643.1"/>
    <property type="molecule type" value="Genomic_DNA"/>
</dbReference>
<gene>
    <name evidence="5" type="ORF">DL346_25575</name>
</gene>
<sequence>MKQGSNLAMAEFTFKQQANTSLREKVTHDLREAILNGHLLPGARIKEMEIAEQMGVSRGPIREAIRQLEREGLLLSYPYKETVVADLDADEVQNILMPIRFHIEWFVVKRYLDKLDDGFFGKQQAIIDEMKAAVANGAKSRLVDLDILFHQSILEMASERTVMLTWQSIVNQIRLHFSKNLPFYNLDHMEKDHQELLDAFKTKDLVLIQQAILKHLDSDDNLLCFAK</sequence>
<dbReference type="CDD" id="cd07377">
    <property type="entry name" value="WHTH_GntR"/>
    <property type="match status" value="1"/>
</dbReference>
<dbReference type="InterPro" id="IPR036390">
    <property type="entry name" value="WH_DNA-bd_sf"/>
</dbReference>
<dbReference type="Pfam" id="PF00392">
    <property type="entry name" value="GntR"/>
    <property type="match status" value="1"/>
</dbReference>
<dbReference type="InterPro" id="IPR011711">
    <property type="entry name" value="GntR_C"/>
</dbReference>
<dbReference type="Pfam" id="PF07729">
    <property type="entry name" value="FCD"/>
    <property type="match status" value="1"/>
</dbReference>
<dbReference type="GO" id="GO:0043565">
    <property type="term" value="F:sequence-specific DNA binding"/>
    <property type="evidence" value="ECO:0007669"/>
    <property type="project" value="InterPro"/>
</dbReference>
<keyword evidence="6" id="KW-1185">Reference proteome</keyword>
<dbReference type="PANTHER" id="PTHR43537">
    <property type="entry name" value="TRANSCRIPTIONAL REGULATOR, GNTR FAMILY"/>
    <property type="match status" value="1"/>
</dbReference>
<organism evidence="5 6">
    <name type="scientific">Paenibacillus montanisoli</name>
    <dbReference type="NCBI Taxonomy" id="2081970"/>
    <lineage>
        <taxon>Bacteria</taxon>
        <taxon>Bacillati</taxon>
        <taxon>Bacillota</taxon>
        <taxon>Bacilli</taxon>
        <taxon>Bacillales</taxon>
        <taxon>Paenibacillaceae</taxon>
        <taxon>Paenibacillus</taxon>
    </lineage>
</organism>
<keyword evidence="2" id="KW-0238">DNA-binding</keyword>
<dbReference type="Gene3D" id="1.10.10.10">
    <property type="entry name" value="Winged helix-like DNA-binding domain superfamily/Winged helix DNA-binding domain"/>
    <property type="match status" value="1"/>
</dbReference>